<proteinExistence type="predicted"/>
<dbReference type="Ensembl" id="ENSCJPT00005022841.1">
    <property type="protein sequence ID" value="ENSCJPP00005016228.1"/>
    <property type="gene ID" value="ENSCJPG00005013356.1"/>
</dbReference>
<dbReference type="Proteomes" id="UP000694412">
    <property type="component" value="Chromosome 15"/>
</dbReference>
<name>A0A8C2TNM8_COTJA</name>
<organism evidence="2 3">
    <name type="scientific">Coturnix japonica</name>
    <name type="common">Japanese quail</name>
    <name type="synonym">Coturnix coturnix japonica</name>
    <dbReference type="NCBI Taxonomy" id="93934"/>
    <lineage>
        <taxon>Eukaryota</taxon>
        <taxon>Metazoa</taxon>
        <taxon>Chordata</taxon>
        <taxon>Craniata</taxon>
        <taxon>Vertebrata</taxon>
        <taxon>Euteleostomi</taxon>
        <taxon>Archelosauria</taxon>
        <taxon>Archosauria</taxon>
        <taxon>Dinosauria</taxon>
        <taxon>Saurischia</taxon>
        <taxon>Theropoda</taxon>
        <taxon>Coelurosauria</taxon>
        <taxon>Aves</taxon>
        <taxon>Neognathae</taxon>
        <taxon>Galloanserae</taxon>
        <taxon>Galliformes</taxon>
        <taxon>Phasianidae</taxon>
        <taxon>Perdicinae</taxon>
        <taxon>Coturnix</taxon>
    </lineage>
</organism>
<protein>
    <recommendedName>
        <fullName evidence="4">Dynein light chain</fullName>
    </recommendedName>
</protein>
<evidence type="ECO:0000313" key="2">
    <source>
        <dbReference type="Ensembl" id="ENSCJPP00005016228.1"/>
    </source>
</evidence>
<evidence type="ECO:0000313" key="3">
    <source>
        <dbReference type="Proteomes" id="UP000694412"/>
    </source>
</evidence>
<reference evidence="2" key="3">
    <citation type="submission" date="2025-09" db="UniProtKB">
        <authorList>
            <consortium name="Ensembl"/>
        </authorList>
    </citation>
    <scope>IDENTIFICATION</scope>
</reference>
<sequence length="194" mass="21269">MRRHTESVLLSRLEEKNCNLTQVKIDEVLCLMCYVAAKVSANNAVPSWVVFLVKFLPAALYLLDVRRNVLLDVVLLQCLRSALHSVLLHLLRHVRVLDHGLSVTHGCLQRARSTALRSHPAAPSCSRSPARCPTSVPCSALRAAPTHRLRSPAPHPPPPSAEWPPACGAVMARPQQLTTRSSRIARPDPAPITS</sequence>
<reference evidence="2" key="2">
    <citation type="submission" date="2025-08" db="UniProtKB">
        <authorList>
            <consortium name="Ensembl"/>
        </authorList>
    </citation>
    <scope>IDENTIFICATION</scope>
</reference>
<feature type="compositionally biased region" description="Pro residues" evidence="1">
    <location>
        <begin position="153"/>
        <end position="162"/>
    </location>
</feature>
<dbReference type="PANTHER" id="PTHR48424:SF3">
    <property type="entry name" value="DYNEIN LIGHT CHAIN-RELATED"/>
    <property type="match status" value="1"/>
</dbReference>
<accession>A0A8C2TNM8</accession>
<keyword evidence="3" id="KW-1185">Reference proteome</keyword>
<feature type="region of interest" description="Disordered" evidence="1">
    <location>
        <begin position="146"/>
        <end position="194"/>
    </location>
</feature>
<evidence type="ECO:0008006" key="4">
    <source>
        <dbReference type="Google" id="ProtNLM"/>
    </source>
</evidence>
<evidence type="ECO:0000256" key="1">
    <source>
        <dbReference type="SAM" id="MobiDB-lite"/>
    </source>
</evidence>
<dbReference type="AlphaFoldDB" id="A0A8C2TNM8"/>
<reference evidence="2" key="1">
    <citation type="submission" date="2015-11" db="EMBL/GenBank/DDBJ databases">
        <authorList>
            <consortium name="International Coturnix japonica Genome Analysis Consortium"/>
            <person name="Warren W."/>
            <person name="Burt D.W."/>
            <person name="Antin P.B."/>
            <person name="Lanford R."/>
            <person name="Gros J."/>
            <person name="Wilson R.K."/>
        </authorList>
    </citation>
    <scope>NUCLEOTIDE SEQUENCE [LARGE SCALE GENOMIC DNA]</scope>
</reference>
<dbReference type="PANTHER" id="PTHR48424">
    <property type="entry name" value="DYNEIN LIGHT CHAIN-RELATED"/>
    <property type="match status" value="1"/>
</dbReference>
<dbReference type="GeneTree" id="ENSGT00390000001618"/>